<dbReference type="EMBL" id="JACOOO010000001">
    <property type="protein sequence ID" value="MBC5627418.1"/>
    <property type="molecule type" value="Genomic_DNA"/>
</dbReference>
<name>A0ABR7D7W0_9CLOT</name>
<gene>
    <name evidence="1" type="ORF">H8S20_00770</name>
</gene>
<accession>A0ABR7D7W0</accession>
<evidence type="ECO:0000313" key="2">
    <source>
        <dbReference type="Proteomes" id="UP000596929"/>
    </source>
</evidence>
<sequence>MIKIKIDKNKRGEPIFKLGYKELEEKEVRFLKRAIMEGKEIKGMFKYEIPLRFFTPIFNNFDKENIKIDRYSKVEYLEFSDFYDERYFYSFEITPKYMKKWREEGCPNIFKIQIDVETKEVKKEIIFKKISRI</sequence>
<comment type="caution">
    <text evidence="1">The sequence shown here is derived from an EMBL/GenBank/DDBJ whole genome shotgun (WGS) entry which is preliminary data.</text>
</comment>
<organism evidence="1 2">
    <name type="scientific">Clostridium hominis</name>
    <dbReference type="NCBI Taxonomy" id="2763036"/>
    <lineage>
        <taxon>Bacteria</taxon>
        <taxon>Bacillati</taxon>
        <taxon>Bacillota</taxon>
        <taxon>Clostridia</taxon>
        <taxon>Eubacteriales</taxon>
        <taxon>Clostridiaceae</taxon>
        <taxon>Clostridium</taxon>
    </lineage>
</organism>
<keyword evidence="2" id="KW-1185">Reference proteome</keyword>
<evidence type="ECO:0000313" key="1">
    <source>
        <dbReference type="EMBL" id="MBC5627418.1"/>
    </source>
</evidence>
<reference evidence="1 2" key="1">
    <citation type="submission" date="2020-08" db="EMBL/GenBank/DDBJ databases">
        <title>Genome public.</title>
        <authorList>
            <person name="Liu C."/>
            <person name="Sun Q."/>
        </authorList>
    </citation>
    <scope>NUCLEOTIDE SEQUENCE [LARGE SCALE GENOMIC DNA]</scope>
    <source>
        <strain evidence="1 2">NSJ-6</strain>
    </source>
</reference>
<dbReference type="Proteomes" id="UP000596929">
    <property type="component" value="Unassembled WGS sequence"/>
</dbReference>
<dbReference type="RefSeq" id="WP_032119015.1">
    <property type="nucleotide sequence ID" value="NZ_JACOOO010000001.1"/>
</dbReference>
<protein>
    <submittedName>
        <fullName evidence="1">Uncharacterized protein</fullName>
    </submittedName>
</protein>
<proteinExistence type="predicted"/>